<feature type="compositionally biased region" description="Low complexity" evidence="3">
    <location>
        <begin position="535"/>
        <end position="553"/>
    </location>
</feature>
<dbReference type="EMBL" id="BSNL01000001">
    <property type="protein sequence ID" value="GLQ28086.1"/>
    <property type="molecule type" value="Genomic_DNA"/>
</dbReference>
<feature type="region of interest" description="Disordered" evidence="3">
    <location>
        <begin position="1094"/>
        <end position="1187"/>
    </location>
</feature>
<proteinExistence type="predicted"/>
<reference evidence="5" key="1">
    <citation type="journal article" date="2014" name="Int. J. Syst. Evol. Microbiol.">
        <title>Complete genome of a new Firmicutes species belonging to the dominant human colonic microbiota ('Ruminococcus bicirculans') reveals two chromosomes and a selective capacity to utilize plant glucans.</title>
        <authorList>
            <consortium name="NISC Comparative Sequencing Program"/>
            <person name="Wegmann U."/>
            <person name="Louis P."/>
            <person name="Goesmann A."/>
            <person name="Henrissat B."/>
            <person name="Duncan S.H."/>
            <person name="Flint H.J."/>
        </authorList>
    </citation>
    <scope>NUCLEOTIDE SEQUENCE</scope>
    <source>
        <strain evidence="5">NBRC 109915</strain>
    </source>
</reference>
<feature type="region of interest" description="Disordered" evidence="3">
    <location>
        <begin position="204"/>
        <end position="247"/>
    </location>
</feature>
<keyword evidence="2" id="KW-0964">Secreted</keyword>
<evidence type="ECO:0000313" key="5">
    <source>
        <dbReference type="EMBL" id="GLQ28086.1"/>
    </source>
</evidence>
<name>A0ABQ5VLQ0_9RHOB</name>
<dbReference type="Gene3D" id="2.170.16.10">
    <property type="entry name" value="Hedgehog/Intein (Hint) domain"/>
    <property type="match status" value="1"/>
</dbReference>
<organism evidence="5 6">
    <name type="scientific">Sulfitobacter pacificus</name>
    <dbReference type="NCBI Taxonomy" id="1499314"/>
    <lineage>
        <taxon>Bacteria</taxon>
        <taxon>Pseudomonadati</taxon>
        <taxon>Pseudomonadota</taxon>
        <taxon>Alphaproteobacteria</taxon>
        <taxon>Rhodobacterales</taxon>
        <taxon>Roseobacteraceae</taxon>
        <taxon>Sulfitobacter</taxon>
    </lineage>
</organism>
<dbReference type="PANTHER" id="PTHR38340:SF1">
    <property type="entry name" value="S-LAYER PROTEIN"/>
    <property type="match status" value="1"/>
</dbReference>
<dbReference type="PROSITE" id="PS50817">
    <property type="entry name" value="INTEIN_N_TER"/>
    <property type="match status" value="1"/>
</dbReference>
<accession>A0ABQ5VLQ0</accession>
<dbReference type="PRINTS" id="PR00313">
    <property type="entry name" value="CABNDNGRPT"/>
</dbReference>
<reference evidence="5" key="2">
    <citation type="submission" date="2023-01" db="EMBL/GenBank/DDBJ databases">
        <title>Draft genome sequence of Sulfitobacter pacificus strain NBRC 109915.</title>
        <authorList>
            <person name="Sun Q."/>
            <person name="Mori K."/>
        </authorList>
    </citation>
    <scope>NUCLEOTIDE SEQUENCE</scope>
    <source>
        <strain evidence="5">NBRC 109915</strain>
    </source>
</reference>
<keyword evidence="6" id="KW-1185">Reference proteome</keyword>
<comment type="caution">
    <text evidence="5">The sequence shown here is derived from an EMBL/GenBank/DDBJ whole genome shotgun (WGS) entry which is preliminary data.</text>
</comment>
<sequence>MAILDNAVWIDSGSGYAEDGSTVISEAGNSTTVTASFTANAWDATANGTGVSEFGAAFVSGPIAANYTFSNPVEDLAFTLEHVSSSGTTYDDEFTLALYDEHGVLIPAADIIAGLTGVVDATVYTDPNGFVVIEADNTTPENIGINITGYKVSAANIIFGVGPDGTQSGGAGLSDFSFTVPVAPDYIVTGTAGDDLIDDTYTDDPEGDRVDHNDNAVANNDDSIEAGAGDDTINAGAGDDTINAGDGDDQIIDSAGDDLVQGGEGRDNFEYTTITGNDTVIGGELNDTTATNSGDKLDAHQSVDDLTVVFTGNEAGTMTDGSGVVTFSEIEHIMGGQGADVINANASNIQQILDGGEGADTITGGGGNDIIAMGQTQDFSATDGDNDTLVLNNSFGNDLIEGFEVPTDLGGGAYAGNDRVDVTALTDGFGVPVTTDTVVVSDTNGDGSGDAILTFPNGESITLSGVRVSEISSEAQLAAIGIPPPAVPDYIVEGTEAGELINPGYGGDPDGDQVDNNDHSDGSNNDSIEAGGGDDTVSAGVGDDTVDAGTGDDIVYAETGDDHVSGGAGNDSLFGESGADTLLGGEGADSLDGGAGADQLTGGTGNDTLWGQDGNDTLDGGIGDDFLNGGYEDDLIRGGDGNDWLEGWYGNDTIEGGAGNDFIDADNDSDLVYAGDGDDTVVGGYSISSDTIYGGAGNDSLDGQGGDDLIYGGTGNDQLFGSGDDDTFFLEDNFGADTIDGSNLDEDAGDTLDLSLVTTATTVDLRDANAETGTVSDGTDTANFMEIENIVLGGGRDTIVLADGSGADRVQAFDLTDSGDGSTNDQLDVTDLTSDGGTTPVTTDDVVVTDTNGDGTGDAILTFPGGESITLVGVLASQVNSAAELESIGIPGVAAAPDFIVEGTSGNDTIDGSYLGDPEGDRVDNNDHSDGSNNDSIVAGDGDDSVNAGVGDDTIDGGAGNDTIIGFEGNDSVFGGEGDDDINTRTSVGTGQPDEGYTDASNPALNYAADTDPNNDRDTVDGGGGNDRIRTGDDDDVIVAGTGADTVDGGFDDDSISGGAGADSLEGNEGNDTISGGAEGDIIYGDVLPDNPDYPYFTPYDLPNDGSDQAPANNADLLTGDGGDDTIYGQDDDDTISGGAGDDLLDGGNDDDVITGGAGSDSIIGGSGNDTIDGGDGDDSLSGNEGNDVFTYSGGNDTIGDLNFGATGTLNDGDSSNNDFVDLSGYYDNLAELYADQADDGILNQSNAADYSDNTQFGTGSLTLQGVSADSTGLTSENTGVVCFTEGANILTEEGYRPIETLELGDRVLTEDNGFQPIRWIGQRRVPGSGKLAPIFFEKGVLPGAKRPLLVSPQHRVLVAGYQAELFFGESEVLIPAKFLINGTTVRPRNCVEVTYIHIMFDRHEVVFADGQASESFYANDTGLDVLSEESREELFSIFPELRSNSGAHGATARNCVKARDAVVFRGGMMTGAGGRM</sequence>
<dbReference type="InterPro" id="IPR001343">
    <property type="entry name" value="Hemolysn_Ca-bd"/>
</dbReference>
<dbReference type="SUPFAM" id="SSF51294">
    <property type="entry name" value="Hedgehog/intein (Hint) domain"/>
    <property type="match status" value="1"/>
</dbReference>
<dbReference type="RefSeq" id="WP_284374520.1">
    <property type="nucleotide sequence ID" value="NZ_BSNL01000001.1"/>
</dbReference>
<comment type="subcellular location">
    <subcellularLocation>
        <location evidence="1">Secreted</location>
    </subcellularLocation>
</comment>
<evidence type="ECO:0000259" key="4">
    <source>
        <dbReference type="Pfam" id="PF13403"/>
    </source>
</evidence>
<dbReference type="PROSITE" id="PS00330">
    <property type="entry name" value="HEMOLYSIN_CALCIUM"/>
    <property type="match status" value="7"/>
</dbReference>
<dbReference type="Proteomes" id="UP001161388">
    <property type="component" value="Unassembled WGS sequence"/>
</dbReference>
<dbReference type="InterPro" id="IPR011049">
    <property type="entry name" value="Serralysin-like_metalloprot_C"/>
</dbReference>
<dbReference type="InterPro" id="IPR018511">
    <property type="entry name" value="Hemolysin-typ_Ca-bd_CS"/>
</dbReference>
<feature type="compositionally biased region" description="Acidic residues" evidence="3">
    <location>
        <begin position="1143"/>
        <end position="1153"/>
    </location>
</feature>
<dbReference type="PANTHER" id="PTHR38340">
    <property type="entry name" value="S-LAYER PROTEIN"/>
    <property type="match status" value="1"/>
</dbReference>
<dbReference type="Gene3D" id="2.150.10.10">
    <property type="entry name" value="Serralysin-like metalloprotease, C-terminal"/>
    <property type="match status" value="8"/>
</dbReference>
<dbReference type="InterPro" id="IPR036844">
    <property type="entry name" value="Hint_dom_sf"/>
</dbReference>
<evidence type="ECO:0000256" key="2">
    <source>
        <dbReference type="ARBA" id="ARBA00022525"/>
    </source>
</evidence>
<dbReference type="InterPro" id="IPR006141">
    <property type="entry name" value="Intein_N"/>
</dbReference>
<feature type="compositionally biased region" description="Low complexity" evidence="3">
    <location>
        <begin position="1160"/>
        <end position="1172"/>
    </location>
</feature>
<evidence type="ECO:0000256" key="1">
    <source>
        <dbReference type="ARBA" id="ARBA00004613"/>
    </source>
</evidence>
<feature type="compositionally biased region" description="Basic and acidic residues" evidence="3">
    <location>
        <begin position="919"/>
        <end position="930"/>
    </location>
</feature>
<evidence type="ECO:0000256" key="3">
    <source>
        <dbReference type="SAM" id="MobiDB-lite"/>
    </source>
</evidence>
<gene>
    <name evidence="5" type="ORF">GCM10007927_28890</name>
</gene>
<feature type="domain" description="Hedgehog/Intein (Hint)" evidence="4">
    <location>
        <begin position="1282"/>
        <end position="1419"/>
    </location>
</feature>
<feature type="region of interest" description="Disordered" evidence="3">
    <location>
        <begin position="498"/>
        <end position="617"/>
    </location>
</feature>
<protein>
    <recommendedName>
        <fullName evidence="4">Hedgehog/Intein (Hint) domain-containing protein</fullName>
    </recommendedName>
</protein>
<dbReference type="Pfam" id="PF13403">
    <property type="entry name" value="Hint_2"/>
    <property type="match status" value="1"/>
</dbReference>
<dbReference type="InterPro" id="IPR028992">
    <property type="entry name" value="Hedgehog/Intein_dom"/>
</dbReference>
<feature type="region of interest" description="Disordered" evidence="3">
    <location>
        <begin position="910"/>
        <end position="1078"/>
    </location>
</feature>
<dbReference type="Pfam" id="PF00353">
    <property type="entry name" value="HemolysinCabind"/>
    <property type="match status" value="14"/>
</dbReference>
<dbReference type="SUPFAM" id="SSF51120">
    <property type="entry name" value="beta-Roll"/>
    <property type="match status" value="7"/>
</dbReference>
<dbReference type="InterPro" id="IPR050557">
    <property type="entry name" value="RTX_toxin/Mannuronan_C5-epim"/>
</dbReference>
<evidence type="ECO:0000313" key="6">
    <source>
        <dbReference type="Proteomes" id="UP001161388"/>
    </source>
</evidence>